<evidence type="ECO:0000313" key="4">
    <source>
        <dbReference type="Proteomes" id="UP000184474"/>
    </source>
</evidence>
<protein>
    <submittedName>
        <fullName evidence="3">Predicted DNA-binding transcriptional regulator YafY, contains an HTH and WYL domains</fullName>
    </submittedName>
</protein>
<dbReference type="Pfam" id="PF08279">
    <property type="entry name" value="HTH_11"/>
    <property type="match status" value="1"/>
</dbReference>
<dbReference type="AlphaFoldDB" id="A0A1M6TFK1"/>
<name>A0A1M6TFK1_REIAG</name>
<dbReference type="SUPFAM" id="SSF46785">
    <property type="entry name" value="Winged helix' DNA-binding domain"/>
    <property type="match status" value="1"/>
</dbReference>
<dbReference type="InterPro" id="IPR028349">
    <property type="entry name" value="PafC-like"/>
</dbReference>
<dbReference type="InterPro" id="IPR036388">
    <property type="entry name" value="WH-like_DNA-bd_sf"/>
</dbReference>
<dbReference type="InterPro" id="IPR036390">
    <property type="entry name" value="WH_DNA-bd_sf"/>
</dbReference>
<gene>
    <name evidence="3" type="ORF">SAMN04488028_10622</name>
</gene>
<dbReference type="Proteomes" id="UP000184474">
    <property type="component" value="Unassembled WGS sequence"/>
</dbReference>
<evidence type="ECO:0000259" key="1">
    <source>
        <dbReference type="Pfam" id="PF08279"/>
    </source>
</evidence>
<feature type="domain" description="Helix-turn-helix type 11" evidence="1">
    <location>
        <begin position="6"/>
        <end position="58"/>
    </location>
</feature>
<dbReference type="RefSeq" id="WP_073123630.1">
    <property type="nucleotide sequence ID" value="NZ_FRAA01000006.1"/>
</dbReference>
<dbReference type="PANTHER" id="PTHR34580:SF3">
    <property type="entry name" value="PROTEIN PAFB"/>
    <property type="match status" value="1"/>
</dbReference>
<dbReference type="PANTHER" id="PTHR34580">
    <property type="match status" value="1"/>
</dbReference>
<dbReference type="InterPro" id="IPR026881">
    <property type="entry name" value="WYL_dom"/>
</dbReference>
<feature type="domain" description="WYL" evidence="2">
    <location>
        <begin position="141"/>
        <end position="208"/>
    </location>
</feature>
<dbReference type="EMBL" id="FRAA01000006">
    <property type="protein sequence ID" value="SHK55777.1"/>
    <property type="molecule type" value="Genomic_DNA"/>
</dbReference>
<dbReference type="PIRSF" id="PIRSF016838">
    <property type="entry name" value="PafC"/>
    <property type="match status" value="1"/>
</dbReference>
<proteinExistence type="predicted"/>
<dbReference type="STRING" id="156994.SAMN04488028_10622"/>
<sequence>MNRIDRLSAIMVQLQSKKRIPLVEIEDRFEIGRRTVFRDIRALIEAGVPIGGDAAQGYFIVEGYHLPPVVFDKQEAAALLLGGKLLAPRSDKKTVQAFEEALMKIKAVLRYSDKDYLQTLEEKVSVLQRNSANHDDFQDQFFPDVQQAVAEHLVVDMEYFSNYNETVSNRQVAPLGLIYYNDNWHLIGYCFLREQIRDFRTTRIRNLELTPRTFDPKDYPNYDDFIEEQRSRFVLEEVTVELHSSIIKYIVDSKYQYGFVSEIKKGEWSEMKFMIPDPYYFARWMMMYGKYGRIVAPSSLKKIAKTLSQEIFDQYQ</sequence>
<keyword evidence="4" id="KW-1185">Reference proteome</keyword>
<dbReference type="Gene3D" id="1.10.10.10">
    <property type="entry name" value="Winged helix-like DNA-binding domain superfamily/Winged helix DNA-binding domain"/>
    <property type="match status" value="1"/>
</dbReference>
<dbReference type="Pfam" id="PF13280">
    <property type="entry name" value="WYL"/>
    <property type="match status" value="1"/>
</dbReference>
<dbReference type="GO" id="GO:0003677">
    <property type="term" value="F:DNA binding"/>
    <property type="evidence" value="ECO:0007669"/>
    <property type="project" value="UniProtKB-KW"/>
</dbReference>
<dbReference type="InterPro" id="IPR051534">
    <property type="entry name" value="CBASS_pafABC_assoc_protein"/>
</dbReference>
<accession>A0A1M6TFK1</accession>
<dbReference type="InterPro" id="IPR013196">
    <property type="entry name" value="HTH_11"/>
</dbReference>
<keyword evidence="3" id="KW-0238">DNA-binding</keyword>
<reference evidence="4" key="1">
    <citation type="submission" date="2016-11" db="EMBL/GenBank/DDBJ databases">
        <authorList>
            <person name="Varghese N."/>
            <person name="Submissions S."/>
        </authorList>
    </citation>
    <scope>NUCLEOTIDE SEQUENCE [LARGE SCALE GENOMIC DNA]</scope>
    <source>
        <strain evidence="4">DSM 26134</strain>
    </source>
</reference>
<dbReference type="PROSITE" id="PS52050">
    <property type="entry name" value="WYL"/>
    <property type="match status" value="1"/>
</dbReference>
<organism evidence="3 4">
    <name type="scientific">Reichenbachiella agariperforans</name>
    <dbReference type="NCBI Taxonomy" id="156994"/>
    <lineage>
        <taxon>Bacteria</taxon>
        <taxon>Pseudomonadati</taxon>
        <taxon>Bacteroidota</taxon>
        <taxon>Cytophagia</taxon>
        <taxon>Cytophagales</taxon>
        <taxon>Reichenbachiellaceae</taxon>
        <taxon>Reichenbachiella</taxon>
    </lineage>
</organism>
<evidence type="ECO:0000259" key="2">
    <source>
        <dbReference type="Pfam" id="PF13280"/>
    </source>
</evidence>
<evidence type="ECO:0000313" key="3">
    <source>
        <dbReference type="EMBL" id="SHK55777.1"/>
    </source>
</evidence>